<organism evidence="1">
    <name type="scientific">Marinomonas sp. (strain MWYL1)</name>
    <dbReference type="NCBI Taxonomy" id="400668"/>
    <lineage>
        <taxon>Bacteria</taxon>
        <taxon>Pseudomonadati</taxon>
        <taxon>Pseudomonadota</taxon>
        <taxon>Gammaproteobacteria</taxon>
        <taxon>Oceanospirillales</taxon>
        <taxon>Oceanospirillaceae</taxon>
        <taxon>Marinomonas</taxon>
    </lineage>
</organism>
<protein>
    <recommendedName>
        <fullName evidence="2">ATP-grasp domain-containing protein</fullName>
    </recommendedName>
</protein>
<proteinExistence type="predicted"/>
<evidence type="ECO:0008006" key="2">
    <source>
        <dbReference type="Google" id="ProtNLM"/>
    </source>
</evidence>
<dbReference type="SUPFAM" id="SSF56059">
    <property type="entry name" value="Glutathione synthetase ATP-binding domain-like"/>
    <property type="match status" value="1"/>
</dbReference>
<sequence>MKKILIVGINNVTLKYISKALKMGEVEPILSLDYLALSDSSKSCIAGIKCIPFFGDQKTLSGYLQSHEEVAKEIGSITTFFDELFPMISEVALEFGYNSAPSIYAKLASKSFVGSLIPEHVPFESRIVLSDDQITIPWIEKDKINDVMIKPEIGSGALATTRVSIYPGESTVEVISSAILNCDIESPLKTPWIVQKYCEGELLSLEGFVEHGEINFLGLSKRTRVGLTEASNAFPANSKVDISIRRKMTKAVNDLVIRSGFDNGFFHCEFIATNSTAYLIDANMGRLGGASVIEQISLAHNLEPEKLLLHASLLPLGMINKHLEYEEIDKCNDTLAYWYCIDEEAKILGWNMPSLSAKHTSMAKIGSIVAPIGISDHSWVGILCGYEEVVKEEISKITINTDKGQKSPVFT</sequence>
<dbReference type="eggNOG" id="ENOG50340DW">
    <property type="taxonomic scope" value="Bacteria"/>
</dbReference>
<dbReference type="Gene3D" id="3.30.470.20">
    <property type="entry name" value="ATP-grasp fold, B domain"/>
    <property type="match status" value="1"/>
</dbReference>
<dbReference type="HOGENOM" id="CLU_668690_0_0_6"/>
<dbReference type="AlphaFoldDB" id="A6VRK6"/>
<dbReference type="OrthoDB" id="24041at2"/>
<evidence type="ECO:0000313" key="1">
    <source>
        <dbReference type="EMBL" id="ABR69085.1"/>
    </source>
</evidence>
<name>A6VRK6_MARMS</name>
<accession>A6VRK6</accession>
<dbReference type="EMBL" id="CP000749">
    <property type="protein sequence ID" value="ABR69085.1"/>
    <property type="molecule type" value="Genomic_DNA"/>
</dbReference>
<gene>
    <name evidence="1" type="ordered locus">Mmwyl1_0143</name>
</gene>
<reference evidence="1" key="1">
    <citation type="submission" date="2007-06" db="EMBL/GenBank/DDBJ databases">
        <title>Complete sequence of Marinomonas sp. MWYL1.</title>
        <authorList>
            <consortium name="US DOE Joint Genome Institute"/>
            <person name="Copeland A."/>
            <person name="Lucas S."/>
            <person name="Lapidus A."/>
            <person name="Barry K."/>
            <person name="Glavina del Rio T."/>
            <person name="Dalin E."/>
            <person name="Tice H."/>
            <person name="Pitluck S."/>
            <person name="Kiss H."/>
            <person name="Brettin T."/>
            <person name="Bruce D."/>
            <person name="Detter J.C."/>
            <person name="Han C."/>
            <person name="Schmutz J."/>
            <person name="Larimer F."/>
            <person name="Land M."/>
            <person name="Hauser L."/>
            <person name="Kyrpides N."/>
            <person name="Kim E."/>
            <person name="Johnston A.W.B."/>
            <person name="Todd J.D."/>
            <person name="Rogers R."/>
            <person name="Wexler M."/>
            <person name="Bond P.L."/>
            <person name="Li Y."/>
            <person name="Richardson P."/>
        </authorList>
    </citation>
    <scope>NUCLEOTIDE SEQUENCE [LARGE SCALE GENOMIC DNA]</scope>
    <source>
        <strain evidence="1">MWYL1</strain>
    </source>
</reference>
<dbReference type="STRING" id="400668.Mmwyl1_0143"/>
<dbReference type="KEGG" id="mmw:Mmwyl1_0143"/>